<evidence type="ECO:0000256" key="4">
    <source>
        <dbReference type="ARBA" id="ARBA00022692"/>
    </source>
</evidence>
<keyword evidence="2" id="KW-0328">Glycosyltransferase</keyword>
<evidence type="ECO:0000256" key="6">
    <source>
        <dbReference type="ARBA" id="ARBA00023136"/>
    </source>
</evidence>
<keyword evidence="4" id="KW-0812">Transmembrane</keyword>
<dbReference type="AlphaFoldDB" id="A0AAV0TAP5"/>
<dbReference type="Gene3D" id="3.90.550.10">
    <property type="entry name" value="Spore Coat Polysaccharide Biosynthesis Protein SpsA, Chain A"/>
    <property type="match status" value="1"/>
</dbReference>
<keyword evidence="6" id="KW-0472">Membrane</keyword>
<evidence type="ECO:0000256" key="3">
    <source>
        <dbReference type="ARBA" id="ARBA00022679"/>
    </source>
</evidence>
<dbReference type="InterPro" id="IPR050321">
    <property type="entry name" value="Glycosyltr_2/OpgH_subfam"/>
</dbReference>
<gene>
    <name evidence="7" type="ORF">HBR001_LOCUS1993</name>
</gene>
<dbReference type="Proteomes" id="UP001162031">
    <property type="component" value="Unassembled WGS sequence"/>
</dbReference>
<dbReference type="PANTHER" id="PTHR43867">
    <property type="entry name" value="CELLULOSE SYNTHASE CATALYTIC SUBUNIT A [UDP-FORMING]"/>
    <property type="match status" value="1"/>
</dbReference>
<dbReference type="InterPro" id="IPR029044">
    <property type="entry name" value="Nucleotide-diphossugar_trans"/>
</dbReference>
<evidence type="ECO:0000256" key="5">
    <source>
        <dbReference type="ARBA" id="ARBA00022989"/>
    </source>
</evidence>
<evidence type="ECO:0000256" key="2">
    <source>
        <dbReference type="ARBA" id="ARBA00022676"/>
    </source>
</evidence>
<evidence type="ECO:0000313" key="8">
    <source>
        <dbReference type="Proteomes" id="UP001162031"/>
    </source>
</evidence>
<comment type="subcellular location">
    <subcellularLocation>
        <location evidence="1">Membrane</location>
        <topology evidence="1">Multi-pass membrane protein</topology>
    </subcellularLocation>
</comment>
<comment type="caution">
    <text evidence="7">The sequence shown here is derived from an EMBL/GenBank/DDBJ whole genome shotgun (WGS) entry which is preliminary data.</text>
</comment>
<protein>
    <submittedName>
        <fullName evidence="7">Uncharacterized protein</fullName>
    </submittedName>
</protein>
<evidence type="ECO:0000313" key="7">
    <source>
        <dbReference type="EMBL" id="CAI5718356.1"/>
    </source>
</evidence>
<accession>A0AAV0TAP5</accession>
<keyword evidence="5" id="KW-1133">Transmembrane helix</keyword>
<reference evidence="7" key="1">
    <citation type="submission" date="2022-12" db="EMBL/GenBank/DDBJ databases">
        <authorList>
            <person name="Webb A."/>
        </authorList>
    </citation>
    <scope>NUCLEOTIDE SEQUENCE</scope>
    <source>
        <strain evidence="7">Hp1</strain>
    </source>
</reference>
<organism evidence="7 8">
    <name type="scientific">Hyaloperonospora brassicae</name>
    <name type="common">Brassica downy mildew</name>
    <name type="synonym">Peronospora brassicae</name>
    <dbReference type="NCBI Taxonomy" id="162125"/>
    <lineage>
        <taxon>Eukaryota</taxon>
        <taxon>Sar</taxon>
        <taxon>Stramenopiles</taxon>
        <taxon>Oomycota</taxon>
        <taxon>Peronosporomycetes</taxon>
        <taxon>Peronosporales</taxon>
        <taxon>Peronosporaceae</taxon>
        <taxon>Hyaloperonospora</taxon>
    </lineage>
</organism>
<keyword evidence="8" id="KW-1185">Reference proteome</keyword>
<dbReference type="EMBL" id="CANTFL010000204">
    <property type="protein sequence ID" value="CAI5718356.1"/>
    <property type="molecule type" value="Genomic_DNA"/>
</dbReference>
<sequence length="258" mass="27686">MEEQLLEVPMPTGATLPDQTLTESVRLVGENCVATVPSSTAFGTECGDAMPSEDADPDDSGRSIRWMDSGVQGPETQVLYVQTPAVSSRGRDGFDSDAFAGSNAVFCRQAFDSIGGIQYGTPSEDAFTGNVVHTSGWDSVYFRKDFEGDAKDRIRFRPGLASAARACPGPEAISSVPAQDVFLRLGAVPVFGSIPALHNVAIAVCYLCTGDAPIYARGTKFLYSFLIVTFCRWVLNLLANIKLMQILVQYVICVATCT</sequence>
<dbReference type="GO" id="GO:0016020">
    <property type="term" value="C:membrane"/>
    <property type="evidence" value="ECO:0007669"/>
    <property type="project" value="UniProtKB-SubCell"/>
</dbReference>
<proteinExistence type="predicted"/>
<name>A0AAV0TAP5_HYABA</name>
<keyword evidence="3" id="KW-0808">Transferase</keyword>
<evidence type="ECO:0000256" key="1">
    <source>
        <dbReference type="ARBA" id="ARBA00004141"/>
    </source>
</evidence>
<dbReference type="PANTHER" id="PTHR43867:SF8">
    <property type="entry name" value="GLYCOSIDE HYDROLASE FAMILY 8"/>
    <property type="match status" value="1"/>
</dbReference>
<dbReference type="GO" id="GO:0016757">
    <property type="term" value="F:glycosyltransferase activity"/>
    <property type="evidence" value="ECO:0007669"/>
    <property type="project" value="UniProtKB-KW"/>
</dbReference>